<proteinExistence type="predicted"/>
<sequence length="50" mass="5507">MTAAVVLFKMKTSGHREHESTKTRSDSPLEKGPHRSACKTVHGREGISVM</sequence>
<name>A0A6S7KIR4_PARCT</name>
<dbReference type="Proteomes" id="UP001152795">
    <property type="component" value="Unassembled WGS sequence"/>
</dbReference>
<gene>
    <name evidence="2" type="ORF">PACLA_8A004702</name>
</gene>
<dbReference type="EMBL" id="CACRXK020041796">
    <property type="protein sequence ID" value="CAB4045766.1"/>
    <property type="molecule type" value="Genomic_DNA"/>
</dbReference>
<protein>
    <submittedName>
        <fullName evidence="2">Uncharacterized protein</fullName>
    </submittedName>
</protein>
<accession>A0A6S7KIR4</accession>
<feature type="compositionally biased region" description="Basic and acidic residues" evidence="1">
    <location>
        <begin position="14"/>
        <end position="33"/>
    </location>
</feature>
<feature type="non-terminal residue" evidence="2">
    <location>
        <position position="50"/>
    </location>
</feature>
<feature type="region of interest" description="Disordered" evidence="1">
    <location>
        <begin position="10"/>
        <end position="50"/>
    </location>
</feature>
<reference evidence="2" key="1">
    <citation type="submission" date="2020-04" db="EMBL/GenBank/DDBJ databases">
        <authorList>
            <person name="Alioto T."/>
            <person name="Alioto T."/>
            <person name="Gomez Garrido J."/>
        </authorList>
    </citation>
    <scope>NUCLEOTIDE SEQUENCE</scope>
    <source>
        <strain evidence="2">A484AB</strain>
    </source>
</reference>
<keyword evidence="3" id="KW-1185">Reference proteome</keyword>
<evidence type="ECO:0000313" key="3">
    <source>
        <dbReference type="Proteomes" id="UP001152795"/>
    </source>
</evidence>
<dbReference type="AlphaFoldDB" id="A0A6S7KIR4"/>
<organism evidence="2 3">
    <name type="scientific">Paramuricea clavata</name>
    <name type="common">Red gorgonian</name>
    <name type="synonym">Violescent sea-whip</name>
    <dbReference type="NCBI Taxonomy" id="317549"/>
    <lineage>
        <taxon>Eukaryota</taxon>
        <taxon>Metazoa</taxon>
        <taxon>Cnidaria</taxon>
        <taxon>Anthozoa</taxon>
        <taxon>Octocorallia</taxon>
        <taxon>Malacalcyonacea</taxon>
        <taxon>Plexauridae</taxon>
        <taxon>Paramuricea</taxon>
    </lineage>
</organism>
<evidence type="ECO:0000313" key="2">
    <source>
        <dbReference type="EMBL" id="CAB4045766.1"/>
    </source>
</evidence>
<evidence type="ECO:0000256" key="1">
    <source>
        <dbReference type="SAM" id="MobiDB-lite"/>
    </source>
</evidence>
<comment type="caution">
    <text evidence="2">The sequence shown here is derived from an EMBL/GenBank/DDBJ whole genome shotgun (WGS) entry which is preliminary data.</text>
</comment>